<proteinExistence type="predicted"/>
<keyword evidence="1" id="KW-0472">Membrane</keyword>
<evidence type="ECO:0000313" key="3">
    <source>
        <dbReference type="Proteomes" id="UP001152087"/>
    </source>
</evidence>
<sequence>MANGTAGNEFAYSPPWNSTTTKFKDDTSRIFTGPRTILTLLSTATACSGEILPIEAPSNHSVYSIDFYGPIVQCQGANSTVIPLINSLLKEYMAAPKSKALQHDSAYFGFVPAVNSTGDLVALSQPRYQEPSNGTNELWMTFQRYVFNETGHRVRTRAWQVCRLYNATYDLRLEWDHGVQSVTGSYTVYEEVGFPRDGPNEVSNMASHAYAAFMWALTDQLVGSFAWFRQENISDTNPSPGAAAQFGSIESPIRQNSVLGSVDLDVFFDFNGIYGLYVSDNETDMSAQRLQDKSLARNRTLAVLIEELSFNMTCSYNATRNVTRWNDVNRYGYIATSLFVPYALANLIAIMAVVLGMMSFLRDGTFPDKTFQDIANAASHPHIVPIICDSRAGFTAAE</sequence>
<dbReference type="AlphaFoldDB" id="A0A9W8UUD5"/>
<feature type="transmembrane region" description="Helical" evidence="1">
    <location>
        <begin position="339"/>
        <end position="361"/>
    </location>
</feature>
<organism evidence="2 3">
    <name type="scientific">Fusarium falciforme</name>
    <dbReference type="NCBI Taxonomy" id="195108"/>
    <lineage>
        <taxon>Eukaryota</taxon>
        <taxon>Fungi</taxon>
        <taxon>Dikarya</taxon>
        <taxon>Ascomycota</taxon>
        <taxon>Pezizomycotina</taxon>
        <taxon>Sordariomycetes</taxon>
        <taxon>Hypocreomycetidae</taxon>
        <taxon>Hypocreales</taxon>
        <taxon>Nectriaceae</taxon>
        <taxon>Fusarium</taxon>
        <taxon>Fusarium solani species complex</taxon>
    </lineage>
</organism>
<reference evidence="2" key="1">
    <citation type="submission" date="2022-09" db="EMBL/GenBank/DDBJ databases">
        <title>Fusarium specimens isolated from Avocado Roots.</title>
        <authorList>
            <person name="Stajich J."/>
            <person name="Roper C."/>
            <person name="Heimlech-Rivalta G."/>
        </authorList>
    </citation>
    <scope>NUCLEOTIDE SEQUENCE</scope>
    <source>
        <strain evidence="2">A02</strain>
    </source>
</reference>
<evidence type="ECO:0000256" key="1">
    <source>
        <dbReference type="SAM" id="Phobius"/>
    </source>
</evidence>
<gene>
    <name evidence="2" type="ORF">NW755_014825</name>
</gene>
<dbReference type="PANTHER" id="PTHR35041:SF3">
    <property type="entry name" value="FORMYLMETHIONINE DEFORMYLASE-LIKE PROTEIN"/>
    <property type="match status" value="1"/>
</dbReference>
<accession>A0A9W8UUD5</accession>
<dbReference type="Proteomes" id="UP001152087">
    <property type="component" value="Unassembled WGS sequence"/>
</dbReference>
<dbReference type="EMBL" id="JAOQAV010000396">
    <property type="protein sequence ID" value="KAJ4175642.1"/>
    <property type="molecule type" value="Genomic_DNA"/>
</dbReference>
<comment type="caution">
    <text evidence="2">The sequence shown here is derived from an EMBL/GenBank/DDBJ whole genome shotgun (WGS) entry which is preliminary data.</text>
</comment>
<name>A0A9W8UUD5_9HYPO</name>
<evidence type="ECO:0000313" key="2">
    <source>
        <dbReference type="EMBL" id="KAJ4175642.1"/>
    </source>
</evidence>
<dbReference type="OrthoDB" id="5039032at2759"/>
<dbReference type="PANTHER" id="PTHR35041">
    <property type="entry name" value="MEDIATOR OF RNA POLYMERASE II TRANSCRIPTION SUBUNIT 1"/>
    <property type="match status" value="1"/>
</dbReference>
<keyword evidence="1" id="KW-1133">Transmembrane helix</keyword>
<protein>
    <submittedName>
        <fullName evidence="2">Uncharacterized protein</fullName>
    </submittedName>
</protein>
<keyword evidence="3" id="KW-1185">Reference proteome</keyword>
<keyword evidence="1" id="KW-0812">Transmembrane</keyword>